<evidence type="ECO:0000256" key="1">
    <source>
        <dbReference type="SAM" id="Phobius"/>
    </source>
</evidence>
<dbReference type="KEGG" id="osn:115218871"/>
<proteinExistence type="predicted"/>
<keyword evidence="2" id="KW-1185">Reference proteome</keyword>
<feature type="transmembrane region" description="Helical" evidence="1">
    <location>
        <begin position="129"/>
        <end position="150"/>
    </location>
</feature>
<dbReference type="Proteomes" id="UP000515154">
    <property type="component" value="Linkage group LG14"/>
</dbReference>
<name>A0A6P7T1Y5_9MOLL</name>
<keyword evidence="1" id="KW-0812">Transmembrane</keyword>
<dbReference type="PANTHER" id="PTHR33604">
    <property type="entry name" value="OSJNBA0004B13.7 PROTEIN"/>
    <property type="match status" value="1"/>
</dbReference>
<dbReference type="InterPro" id="IPR029044">
    <property type="entry name" value="Nucleotide-diphossugar_trans"/>
</dbReference>
<dbReference type="RefSeq" id="XP_029644704.2">
    <property type="nucleotide sequence ID" value="XM_029788844.2"/>
</dbReference>
<sequence>MAYLQQTWKAQTHCLWICCVTRYNVDELTQYIAENESKLFPQQKFAYNSIINSVQDKAGGIFPRCSDIWISSKETIAKSQSPSIVTITCGNMEGATFTLKGSHLNLNKPECVLMANKWRLPHSMKRLRISVRSLIVFVLVVFVFFLWFTVDPHVTHSHKRLNASAAEVDLRLIVIVYDRAESLKKCLDSLNHVDYLSDTVHIDVWIDRSVSGGIDDLTYVAAQSFIFDHGTYEVHAHTKHVGIYGQWIDTWHPRKDSEEIAVIIEDDVNMSPFFYRYLKAAHKKYKNYGSINGFALQGISIKHGGGTGYLSAPHGNLVFLYPILGTWAFSPKVNNWRAFVEWFHTNSPNPKFIPRVPNILPTKWYQRGMNRGGNINPKVWSMWHIYYAYLNKEVTLYKNSPDKKSFSINRKEKGLHYGTSDKSLDPIITTWNNSYINFPDKPIILNIRGKVAQNVQLAWKPN</sequence>
<keyword evidence="1" id="KW-0472">Membrane</keyword>
<organism evidence="2 3">
    <name type="scientific">Octopus sinensis</name>
    <name type="common">East Asian common octopus</name>
    <dbReference type="NCBI Taxonomy" id="2607531"/>
    <lineage>
        <taxon>Eukaryota</taxon>
        <taxon>Metazoa</taxon>
        <taxon>Spiralia</taxon>
        <taxon>Lophotrochozoa</taxon>
        <taxon>Mollusca</taxon>
        <taxon>Cephalopoda</taxon>
        <taxon>Coleoidea</taxon>
        <taxon>Octopodiformes</taxon>
        <taxon>Octopoda</taxon>
        <taxon>Incirrata</taxon>
        <taxon>Octopodidae</taxon>
        <taxon>Octopus</taxon>
    </lineage>
</organism>
<dbReference type="Gene3D" id="3.90.550.10">
    <property type="entry name" value="Spore Coat Polysaccharide Biosynthesis Protein SpsA, Chain A"/>
    <property type="match status" value="1"/>
</dbReference>
<protein>
    <submittedName>
        <fullName evidence="3">Uncharacterized protein LOC115218871 isoform X1</fullName>
    </submittedName>
</protein>
<dbReference type="PANTHER" id="PTHR33604:SF3">
    <property type="entry name" value="OSJNBA0004B13.7 PROTEIN"/>
    <property type="match status" value="1"/>
</dbReference>
<dbReference type="AlphaFoldDB" id="A0A6P7T1Y5"/>
<accession>A0A6P7T1Y5</accession>
<gene>
    <name evidence="3" type="primary">LOC115218871</name>
</gene>
<evidence type="ECO:0000313" key="2">
    <source>
        <dbReference type="Proteomes" id="UP000515154"/>
    </source>
</evidence>
<reference evidence="3" key="1">
    <citation type="submission" date="2025-08" db="UniProtKB">
        <authorList>
            <consortium name="RefSeq"/>
        </authorList>
    </citation>
    <scope>IDENTIFICATION</scope>
</reference>
<keyword evidence="1" id="KW-1133">Transmembrane helix</keyword>
<dbReference type="SUPFAM" id="SSF53448">
    <property type="entry name" value="Nucleotide-diphospho-sugar transferases"/>
    <property type="match status" value="1"/>
</dbReference>
<dbReference type="CDD" id="cd00761">
    <property type="entry name" value="Glyco_tranf_GTA_type"/>
    <property type="match status" value="1"/>
</dbReference>
<evidence type="ECO:0000313" key="3">
    <source>
        <dbReference type="RefSeq" id="XP_029644704.2"/>
    </source>
</evidence>